<dbReference type="EMBL" id="PVBR01000003">
    <property type="protein sequence ID" value="PRD44648.1"/>
    <property type="molecule type" value="Genomic_DNA"/>
</dbReference>
<keyword evidence="4" id="KW-1185">Reference proteome</keyword>
<dbReference type="Pfam" id="PF01557">
    <property type="entry name" value="FAA_hydrolase"/>
    <property type="match status" value="1"/>
</dbReference>
<gene>
    <name evidence="3" type="ORF">C5748_04385</name>
</gene>
<dbReference type="InterPro" id="IPR036663">
    <property type="entry name" value="Fumarylacetoacetase_C_sf"/>
</dbReference>
<dbReference type="SUPFAM" id="SSF56529">
    <property type="entry name" value="FAH"/>
    <property type="match status" value="1"/>
</dbReference>
<evidence type="ECO:0000259" key="2">
    <source>
        <dbReference type="Pfam" id="PF01557"/>
    </source>
</evidence>
<proteinExistence type="predicted"/>
<comment type="caution">
    <text evidence="3">The sequence shown here is derived from an EMBL/GenBank/DDBJ whole genome shotgun (WGS) entry which is preliminary data.</text>
</comment>
<dbReference type="AlphaFoldDB" id="A0A2S9IVV4"/>
<name>A0A2S9IVV4_9HYPH</name>
<feature type="domain" description="Fumarylacetoacetase-like C-terminal" evidence="2">
    <location>
        <begin position="34"/>
        <end position="235"/>
    </location>
</feature>
<accession>A0A2S9IVV4</accession>
<reference evidence="3 4" key="1">
    <citation type="submission" date="2018-02" db="EMBL/GenBank/DDBJ databases">
        <title>The draft genome of Phyllobacterium sp. 1N-3.</title>
        <authorList>
            <person name="Liu L."/>
            <person name="Li L."/>
            <person name="Zhang X."/>
            <person name="Wang T."/>
            <person name="Liang L."/>
        </authorList>
    </citation>
    <scope>NUCLEOTIDE SEQUENCE [LARGE SCALE GENOMIC DNA]</scope>
    <source>
        <strain evidence="3 4">1N-3</strain>
    </source>
</reference>
<protein>
    <submittedName>
        <fullName evidence="3">5-carboxymethyl-2-hydroxymuconate isomerase</fullName>
    </submittedName>
</protein>
<evidence type="ECO:0000313" key="4">
    <source>
        <dbReference type="Proteomes" id="UP000239434"/>
    </source>
</evidence>
<evidence type="ECO:0000313" key="3">
    <source>
        <dbReference type="EMBL" id="PRD44648.1"/>
    </source>
</evidence>
<dbReference type="PANTHER" id="PTHR11820">
    <property type="entry name" value="ACYLPYRUVASE"/>
    <property type="match status" value="1"/>
</dbReference>
<dbReference type="GO" id="GO:0018773">
    <property type="term" value="F:acetylpyruvate hydrolase activity"/>
    <property type="evidence" value="ECO:0007669"/>
    <property type="project" value="TreeGrafter"/>
</dbReference>
<dbReference type="GO" id="GO:0046872">
    <property type="term" value="F:metal ion binding"/>
    <property type="evidence" value="ECO:0007669"/>
    <property type="project" value="UniProtKB-KW"/>
</dbReference>
<dbReference type="Gene3D" id="3.90.850.10">
    <property type="entry name" value="Fumarylacetoacetase-like, C-terminal domain"/>
    <property type="match status" value="1"/>
</dbReference>
<keyword evidence="1" id="KW-0479">Metal-binding</keyword>
<dbReference type="InterPro" id="IPR011234">
    <property type="entry name" value="Fumarylacetoacetase-like_C"/>
</dbReference>
<dbReference type="GO" id="GO:0016853">
    <property type="term" value="F:isomerase activity"/>
    <property type="evidence" value="ECO:0007669"/>
    <property type="project" value="UniProtKB-KW"/>
</dbReference>
<dbReference type="Proteomes" id="UP000239434">
    <property type="component" value="Unassembled WGS sequence"/>
</dbReference>
<keyword evidence="3" id="KW-0413">Isomerase</keyword>
<sequence length="235" mass="25479">MNVHTSGEKYLFAPLPIPTLPVSGSDALFPVHRIYCVGRNFADHAIEMGHDPNREPPFFFQKNPDALLLSGEDFPYPSQTSDVHHEIELVVALNKGGIDIPVEKALEHVYGYGVGLDMTRRDLQGEAKKLGRPWETGKSFEASAPCTPLIPASKIGHPTAGAIWVKVNDQMRQSGDLNQMIWKVPEMISYLSGLFALQGGDLIFAGTPAGVGAVVRGDRIDGGIDGVGEIHTRVV</sequence>
<organism evidence="3 4">
    <name type="scientific">Phyllobacterium phragmitis</name>
    <dbReference type="NCBI Taxonomy" id="2670329"/>
    <lineage>
        <taxon>Bacteria</taxon>
        <taxon>Pseudomonadati</taxon>
        <taxon>Pseudomonadota</taxon>
        <taxon>Alphaproteobacteria</taxon>
        <taxon>Hyphomicrobiales</taxon>
        <taxon>Phyllobacteriaceae</taxon>
        <taxon>Phyllobacterium</taxon>
    </lineage>
</organism>
<dbReference type="PANTHER" id="PTHR11820:SF90">
    <property type="entry name" value="FLUTATHIONE S-TRANSFERASE"/>
    <property type="match status" value="1"/>
</dbReference>
<evidence type="ECO:0000256" key="1">
    <source>
        <dbReference type="ARBA" id="ARBA00022723"/>
    </source>
</evidence>
<dbReference type="RefSeq" id="WP_105740730.1">
    <property type="nucleotide sequence ID" value="NZ_PVBR01000003.1"/>
</dbReference>